<organism evidence="1 2">
    <name type="scientific">Ambrosiozyma monospora</name>
    <name type="common">Yeast</name>
    <name type="synonym">Endomycopsis monosporus</name>
    <dbReference type="NCBI Taxonomy" id="43982"/>
    <lineage>
        <taxon>Eukaryota</taxon>
        <taxon>Fungi</taxon>
        <taxon>Dikarya</taxon>
        <taxon>Ascomycota</taxon>
        <taxon>Saccharomycotina</taxon>
        <taxon>Pichiomycetes</taxon>
        <taxon>Pichiales</taxon>
        <taxon>Pichiaceae</taxon>
        <taxon>Ambrosiozyma</taxon>
    </lineage>
</organism>
<sequence>MDPFQIVEKRFTFDLEGNKIRNLGEEFGSFNFDLEGFIWNVINHYVCEEKIEFKYFEFANWGMLCDSFMGEQLQFLQSSAEKIFAGQTLGQWERLNQNNQE</sequence>
<proteinExistence type="predicted"/>
<evidence type="ECO:0000313" key="1">
    <source>
        <dbReference type="EMBL" id="GMF08486.1"/>
    </source>
</evidence>
<keyword evidence="2" id="KW-1185">Reference proteome</keyword>
<evidence type="ECO:0000313" key="2">
    <source>
        <dbReference type="Proteomes" id="UP001165064"/>
    </source>
</evidence>
<dbReference type="EMBL" id="BSXS01017026">
    <property type="protein sequence ID" value="GMF08486.1"/>
    <property type="molecule type" value="Genomic_DNA"/>
</dbReference>
<name>A0ACB5UDD9_AMBMO</name>
<dbReference type="Proteomes" id="UP001165064">
    <property type="component" value="Unassembled WGS sequence"/>
</dbReference>
<accession>A0ACB5UDD9</accession>
<protein>
    <submittedName>
        <fullName evidence="1">Unnamed protein product</fullName>
    </submittedName>
</protein>
<comment type="caution">
    <text evidence="1">The sequence shown here is derived from an EMBL/GenBank/DDBJ whole genome shotgun (WGS) entry which is preliminary data.</text>
</comment>
<gene>
    <name evidence="1" type="ORF">Amon02_001327100</name>
</gene>
<reference evidence="1" key="1">
    <citation type="submission" date="2023-04" db="EMBL/GenBank/DDBJ databases">
        <title>Ambrosiozyma monospora NBRC 10751.</title>
        <authorList>
            <person name="Ichikawa N."/>
            <person name="Sato H."/>
            <person name="Tonouchi N."/>
        </authorList>
    </citation>
    <scope>NUCLEOTIDE SEQUENCE</scope>
    <source>
        <strain evidence="1">NBRC 10751</strain>
    </source>
</reference>